<feature type="domain" description="Actin-like protein N-terminal" evidence="1">
    <location>
        <begin position="6"/>
        <end position="132"/>
    </location>
</feature>
<dbReference type="RefSeq" id="WP_204572413.1">
    <property type="nucleotide sequence ID" value="NZ_JACJLL010000073.1"/>
</dbReference>
<evidence type="ECO:0000259" key="1">
    <source>
        <dbReference type="Pfam" id="PF17989"/>
    </source>
</evidence>
<sequence length="280" mass="32174">MKNVIVDLGNYNTKYLGENKGMFSSKISTTFNPTAELYERIEFNGTTTYIAVGQLEREFSKVDKNYMPILLYAISKATTDTNINLCLLLPVNQLPKKERMIQELKGKSFDFKVKDSTRKVFIHNVAILPEGYVSYYSLDNTENDDVLIIDIGSRTVNYASFIEGKIEKSFTNKIGTYDFYSKVKELENSKGEDYVEEDIERLIKRGRIKVSHDMYLDFLKEILNYTKGQVNIKNYTVHFTGGGSLLLEDYIRSNTPCKIHEDALYSNVIGASNLCKQVWR</sequence>
<evidence type="ECO:0000313" key="2">
    <source>
        <dbReference type="EMBL" id="MBM6819944.1"/>
    </source>
</evidence>
<dbReference type="Pfam" id="PF17989">
    <property type="entry name" value="ALP_N"/>
    <property type="match status" value="1"/>
</dbReference>
<dbReference type="EMBL" id="JACJLL010000073">
    <property type="protein sequence ID" value="MBM6819944.1"/>
    <property type="molecule type" value="Genomic_DNA"/>
</dbReference>
<dbReference type="InterPro" id="IPR040607">
    <property type="entry name" value="ALP_N"/>
</dbReference>
<proteinExistence type="predicted"/>
<reference evidence="2 3" key="1">
    <citation type="journal article" date="2021" name="Sci. Rep.">
        <title>The distribution of antibiotic resistance genes in chicken gut microbiota commensals.</title>
        <authorList>
            <person name="Juricova H."/>
            <person name="Matiasovicova J."/>
            <person name="Kubasova T."/>
            <person name="Cejkova D."/>
            <person name="Rychlik I."/>
        </authorList>
    </citation>
    <scope>NUCLEOTIDE SEQUENCE [LARGE SCALE GENOMIC DNA]</scope>
    <source>
        <strain evidence="2 3">An435</strain>
    </source>
</reference>
<protein>
    <submittedName>
        <fullName evidence="2">ParM/StbA family protein</fullName>
    </submittedName>
</protein>
<dbReference type="Proteomes" id="UP000767334">
    <property type="component" value="Unassembled WGS sequence"/>
</dbReference>
<evidence type="ECO:0000313" key="3">
    <source>
        <dbReference type="Proteomes" id="UP000767334"/>
    </source>
</evidence>
<name>A0ABS2FHU9_9CLOT</name>
<dbReference type="CDD" id="cd10227">
    <property type="entry name" value="ASKHA_NBD_ParM-like"/>
    <property type="match status" value="1"/>
</dbReference>
<dbReference type="SUPFAM" id="SSF53067">
    <property type="entry name" value="Actin-like ATPase domain"/>
    <property type="match status" value="2"/>
</dbReference>
<comment type="caution">
    <text evidence="2">The sequence shown here is derived from an EMBL/GenBank/DDBJ whole genome shotgun (WGS) entry which is preliminary data.</text>
</comment>
<organism evidence="2 3">
    <name type="scientific">Clostridium saudiense</name>
    <dbReference type="NCBI Taxonomy" id="1414720"/>
    <lineage>
        <taxon>Bacteria</taxon>
        <taxon>Bacillati</taxon>
        <taxon>Bacillota</taxon>
        <taxon>Clostridia</taxon>
        <taxon>Eubacteriales</taxon>
        <taxon>Clostridiaceae</taxon>
        <taxon>Clostridium</taxon>
    </lineage>
</organism>
<accession>A0ABS2FHU9</accession>
<dbReference type="Gene3D" id="3.30.420.40">
    <property type="match status" value="2"/>
</dbReference>
<gene>
    <name evidence="2" type="ORF">H6A19_11465</name>
</gene>
<dbReference type="InterPro" id="IPR043129">
    <property type="entry name" value="ATPase_NBD"/>
</dbReference>
<keyword evidence="3" id="KW-1185">Reference proteome</keyword>